<reference evidence="1 2" key="1">
    <citation type="submission" date="2015-09" db="EMBL/GenBank/DDBJ databases">
        <title>Atta colombica WGS genome.</title>
        <authorList>
            <person name="Nygaard S."/>
            <person name="Hu H."/>
            <person name="Boomsma J."/>
            <person name="Zhang G."/>
        </authorList>
    </citation>
    <scope>NUCLEOTIDE SEQUENCE [LARGE SCALE GENOMIC DNA]</scope>
    <source>
        <strain evidence="1">Treedump-2</strain>
        <tissue evidence="1">Whole body</tissue>
    </source>
</reference>
<keyword evidence="2" id="KW-1185">Reference proteome</keyword>
<accession>A0A195BVU9</accession>
<organism evidence="1 2">
    <name type="scientific">Atta colombica</name>
    <dbReference type="NCBI Taxonomy" id="520822"/>
    <lineage>
        <taxon>Eukaryota</taxon>
        <taxon>Metazoa</taxon>
        <taxon>Ecdysozoa</taxon>
        <taxon>Arthropoda</taxon>
        <taxon>Hexapoda</taxon>
        <taxon>Insecta</taxon>
        <taxon>Pterygota</taxon>
        <taxon>Neoptera</taxon>
        <taxon>Endopterygota</taxon>
        <taxon>Hymenoptera</taxon>
        <taxon>Apocrita</taxon>
        <taxon>Aculeata</taxon>
        <taxon>Formicoidea</taxon>
        <taxon>Formicidae</taxon>
        <taxon>Myrmicinae</taxon>
        <taxon>Atta</taxon>
    </lineage>
</organism>
<gene>
    <name evidence="1" type="ORF">ALC53_00855</name>
</gene>
<name>A0A195BVU9_9HYME</name>
<dbReference type="Proteomes" id="UP000078540">
    <property type="component" value="Unassembled WGS sequence"/>
</dbReference>
<sequence length="67" mass="7852">RLYNKCTLLYKNSRHNIKLISSIEALNSNISLYLGNKVLRIYSSERRRDSFAKLAHIPVTDSQMLRK</sequence>
<dbReference type="AlphaFoldDB" id="A0A195BVU9"/>
<feature type="non-terminal residue" evidence="1">
    <location>
        <position position="1"/>
    </location>
</feature>
<evidence type="ECO:0000313" key="2">
    <source>
        <dbReference type="Proteomes" id="UP000078540"/>
    </source>
</evidence>
<proteinExistence type="predicted"/>
<protein>
    <submittedName>
        <fullName evidence="1">Uncharacterized protein</fullName>
    </submittedName>
</protein>
<dbReference type="EMBL" id="KQ976401">
    <property type="protein sequence ID" value="KYM92400.1"/>
    <property type="molecule type" value="Genomic_DNA"/>
</dbReference>
<evidence type="ECO:0000313" key="1">
    <source>
        <dbReference type="EMBL" id="KYM92400.1"/>
    </source>
</evidence>